<evidence type="ECO:0000256" key="3">
    <source>
        <dbReference type="ARBA" id="ARBA00022691"/>
    </source>
</evidence>
<dbReference type="SUPFAM" id="SSF53335">
    <property type="entry name" value="S-adenosyl-L-methionine-dependent methyltransferases"/>
    <property type="match status" value="1"/>
</dbReference>
<organism evidence="5">
    <name type="scientific">uncultured Rubrobacteraceae bacterium</name>
    <dbReference type="NCBI Taxonomy" id="349277"/>
    <lineage>
        <taxon>Bacteria</taxon>
        <taxon>Bacillati</taxon>
        <taxon>Actinomycetota</taxon>
        <taxon>Rubrobacteria</taxon>
        <taxon>Rubrobacterales</taxon>
        <taxon>Rubrobacteraceae</taxon>
        <taxon>environmental samples</taxon>
    </lineage>
</organism>
<dbReference type="CDD" id="cd02440">
    <property type="entry name" value="AdoMet_MTases"/>
    <property type="match status" value="1"/>
</dbReference>
<evidence type="ECO:0000256" key="2">
    <source>
        <dbReference type="ARBA" id="ARBA00022679"/>
    </source>
</evidence>
<gene>
    <name evidence="5" type="ORF">AVDCRST_MAG55-110</name>
</gene>
<keyword evidence="3" id="KW-0949">S-adenosyl-L-methionine</keyword>
<dbReference type="InterPro" id="IPR029063">
    <property type="entry name" value="SAM-dependent_MTases_sf"/>
</dbReference>
<dbReference type="GO" id="GO:0008168">
    <property type="term" value="F:methyltransferase activity"/>
    <property type="evidence" value="ECO:0007669"/>
    <property type="project" value="UniProtKB-KW"/>
</dbReference>
<proteinExistence type="predicted"/>
<keyword evidence="1" id="KW-0489">Methyltransferase</keyword>
<dbReference type="InterPro" id="IPR025714">
    <property type="entry name" value="Methyltranfer_dom"/>
</dbReference>
<sequence>MGRSWEPGGYVLRGGRAGAERLRLLNRVKWPTTEELLREAGLRTGMRCLDVGCGSGNVTLKMAAIAGAEGDVVGVDRDQTILQLAEQEAERQGLLVTFRRLGAEELTEESAYDLVFARYLLSHLPRPRRAVEGMVRALRPGGHLVLEDVFFPGHVCYPENAAFARYLELYQAVTRAKEGGDAAIGPRLLRLALEAGLAEVRVGLVVPTFRDGEGKRVAQVTMEHIREAVVGTGLVTGHEVDDIVAELDSFADDRTLMSIAPTFQVWGRKADA</sequence>
<dbReference type="PANTHER" id="PTHR43464:SF19">
    <property type="entry name" value="UBIQUINONE BIOSYNTHESIS O-METHYLTRANSFERASE, MITOCHONDRIAL"/>
    <property type="match status" value="1"/>
</dbReference>
<accession>A0A6J4NLF3</accession>
<feature type="domain" description="Methyltransferase" evidence="4">
    <location>
        <begin position="44"/>
        <end position="156"/>
    </location>
</feature>
<dbReference type="Pfam" id="PF13847">
    <property type="entry name" value="Methyltransf_31"/>
    <property type="match status" value="1"/>
</dbReference>
<dbReference type="EMBL" id="CADCUZ010000008">
    <property type="protein sequence ID" value="CAA9391465.1"/>
    <property type="molecule type" value="Genomic_DNA"/>
</dbReference>
<dbReference type="Gene3D" id="3.40.50.150">
    <property type="entry name" value="Vaccinia Virus protein VP39"/>
    <property type="match status" value="1"/>
</dbReference>
<dbReference type="GO" id="GO:0032259">
    <property type="term" value="P:methylation"/>
    <property type="evidence" value="ECO:0007669"/>
    <property type="project" value="UniProtKB-KW"/>
</dbReference>
<keyword evidence="2" id="KW-0808">Transferase</keyword>
<evidence type="ECO:0000259" key="4">
    <source>
        <dbReference type="Pfam" id="PF13847"/>
    </source>
</evidence>
<protein>
    <recommendedName>
        <fullName evidence="4">Methyltransferase domain-containing protein</fullName>
    </recommendedName>
</protein>
<reference evidence="5" key="1">
    <citation type="submission" date="2020-02" db="EMBL/GenBank/DDBJ databases">
        <authorList>
            <person name="Meier V. D."/>
        </authorList>
    </citation>
    <scope>NUCLEOTIDE SEQUENCE</scope>
    <source>
        <strain evidence="5">AVDCRST_MAG55</strain>
    </source>
</reference>
<dbReference type="PANTHER" id="PTHR43464">
    <property type="entry name" value="METHYLTRANSFERASE"/>
    <property type="match status" value="1"/>
</dbReference>
<name>A0A6J4NLF3_9ACTN</name>
<dbReference type="AlphaFoldDB" id="A0A6J4NLF3"/>
<evidence type="ECO:0000256" key="1">
    <source>
        <dbReference type="ARBA" id="ARBA00022603"/>
    </source>
</evidence>
<evidence type="ECO:0000313" key="5">
    <source>
        <dbReference type="EMBL" id="CAA9391465.1"/>
    </source>
</evidence>